<dbReference type="InterPro" id="IPR050834">
    <property type="entry name" value="Glycosyltransf_2"/>
</dbReference>
<proteinExistence type="predicted"/>
<evidence type="ECO:0000259" key="1">
    <source>
        <dbReference type="Pfam" id="PF00535"/>
    </source>
</evidence>
<dbReference type="CDD" id="cd00761">
    <property type="entry name" value="Glyco_tranf_GTA_type"/>
    <property type="match status" value="1"/>
</dbReference>
<dbReference type="EMBL" id="PVTF01000011">
    <property type="protein sequence ID" value="PRY36952.1"/>
    <property type="molecule type" value="Genomic_DNA"/>
</dbReference>
<protein>
    <submittedName>
        <fullName evidence="3">GT2 family glycosyltransferase</fullName>
    </submittedName>
</protein>
<feature type="domain" description="Glycosyltransferase 2-like" evidence="2">
    <location>
        <begin position="179"/>
        <end position="240"/>
    </location>
</feature>
<dbReference type="Pfam" id="PF00535">
    <property type="entry name" value="Glycos_transf_2"/>
    <property type="match status" value="1"/>
</dbReference>
<dbReference type="InterPro" id="IPR029044">
    <property type="entry name" value="Nucleotide-diphossugar_trans"/>
</dbReference>
<dbReference type="AlphaFoldDB" id="A0A2T0SU64"/>
<dbReference type="RefSeq" id="WP_170156134.1">
    <property type="nucleotide sequence ID" value="NZ_PVTF01000011.1"/>
</dbReference>
<gene>
    <name evidence="3" type="ORF">CLV43_111324</name>
</gene>
<sequence>MTATRADGDTTIAVSVVIPAHNRSTALRNGLRSLRTQSLSRDAFEVVVVDDGSEPPLSGEIGDLVDGEHVRLVRHDSARGAGAARNTGAEAARGGLLVFLDVDCLCHPDLLSAHLRAQADGPVAVCGFSSGREITPAAWRMTLGDDWDFTDAEATFARAAKTPALHDPLTELLAEPRPADWAFFWTLNVGVPRSAFDQVGGFNRDFEVKGCEDLELGYRLAKAGYPTVFAPEAITIHQPHERDRNTEVVRDRRNEHVLVRAYPTLEVEAVCSYDIANSRELVPAVERFAAGLETGTSDCAHLGRLPRLVERVADCGPVLLVGAPRGWPERLRPPTAVCHPHHVDDVGQRQDLRLLGTRIPVEDKHFDLGLITDYWRQLPERTVSRVLAEMHRTCKDVLVLSGVSSTPVERPDPDLAGALAAHDHPYWEFTVRLRRELHQFDLAEWEGGGRGPTAFACPPRHWPTAELGENAAASQ</sequence>
<dbReference type="SUPFAM" id="SSF53448">
    <property type="entry name" value="Nucleotide-diphospho-sugar transferases"/>
    <property type="match status" value="1"/>
</dbReference>
<evidence type="ECO:0000313" key="3">
    <source>
        <dbReference type="EMBL" id="PRY36952.1"/>
    </source>
</evidence>
<dbReference type="Pfam" id="PF13632">
    <property type="entry name" value="Glyco_trans_2_3"/>
    <property type="match status" value="1"/>
</dbReference>
<dbReference type="PANTHER" id="PTHR43685:SF3">
    <property type="entry name" value="SLR2126 PROTEIN"/>
    <property type="match status" value="1"/>
</dbReference>
<organism evidence="3 4">
    <name type="scientific">Umezawaea tangerina</name>
    <dbReference type="NCBI Taxonomy" id="84725"/>
    <lineage>
        <taxon>Bacteria</taxon>
        <taxon>Bacillati</taxon>
        <taxon>Actinomycetota</taxon>
        <taxon>Actinomycetes</taxon>
        <taxon>Pseudonocardiales</taxon>
        <taxon>Pseudonocardiaceae</taxon>
        <taxon>Umezawaea</taxon>
    </lineage>
</organism>
<dbReference type="PANTHER" id="PTHR43685">
    <property type="entry name" value="GLYCOSYLTRANSFERASE"/>
    <property type="match status" value="1"/>
</dbReference>
<accession>A0A2T0SU64</accession>
<dbReference type="Proteomes" id="UP000239494">
    <property type="component" value="Unassembled WGS sequence"/>
</dbReference>
<feature type="domain" description="Glycosyltransferase 2-like" evidence="1">
    <location>
        <begin position="15"/>
        <end position="141"/>
    </location>
</feature>
<dbReference type="Gene3D" id="3.90.550.10">
    <property type="entry name" value="Spore Coat Polysaccharide Biosynthesis Protein SpsA, Chain A"/>
    <property type="match status" value="1"/>
</dbReference>
<evidence type="ECO:0000259" key="2">
    <source>
        <dbReference type="Pfam" id="PF13632"/>
    </source>
</evidence>
<evidence type="ECO:0000313" key="4">
    <source>
        <dbReference type="Proteomes" id="UP000239494"/>
    </source>
</evidence>
<keyword evidence="4" id="KW-1185">Reference proteome</keyword>
<reference evidence="3 4" key="1">
    <citation type="submission" date="2018-03" db="EMBL/GenBank/DDBJ databases">
        <title>Genomic Encyclopedia of Archaeal and Bacterial Type Strains, Phase II (KMG-II): from individual species to whole genera.</title>
        <authorList>
            <person name="Goeker M."/>
        </authorList>
    </citation>
    <scope>NUCLEOTIDE SEQUENCE [LARGE SCALE GENOMIC DNA]</scope>
    <source>
        <strain evidence="3 4">DSM 44720</strain>
    </source>
</reference>
<keyword evidence="3" id="KW-0808">Transferase</keyword>
<comment type="caution">
    <text evidence="3">The sequence shown here is derived from an EMBL/GenBank/DDBJ whole genome shotgun (WGS) entry which is preliminary data.</text>
</comment>
<name>A0A2T0SU64_9PSEU</name>
<dbReference type="InterPro" id="IPR001173">
    <property type="entry name" value="Glyco_trans_2-like"/>
</dbReference>
<dbReference type="GO" id="GO:0016740">
    <property type="term" value="F:transferase activity"/>
    <property type="evidence" value="ECO:0007669"/>
    <property type="project" value="UniProtKB-KW"/>
</dbReference>